<evidence type="ECO:0000256" key="4">
    <source>
        <dbReference type="ARBA" id="ARBA00005524"/>
    </source>
</evidence>
<dbReference type="InterPro" id="IPR017850">
    <property type="entry name" value="Alkaline_phosphatase_core_sf"/>
</dbReference>
<dbReference type="NCBIfam" id="TIGR00306">
    <property type="entry name" value="apgM"/>
    <property type="match status" value="1"/>
</dbReference>
<organism evidence="7 8">
    <name type="scientific">Desulfosarcina widdelii</name>
    <dbReference type="NCBI Taxonomy" id="947919"/>
    <lineage>
        <taxon>Bacteria</taxon>
        <taxon>Pseudomonadati</taxon>
        <taxon>Thermodesulfobacteriota</taxon>
        <taxon>Desulfobacteria</taxon>
        <taxon>Desulfobacterales</taxon>
        <taxon>Desulfosarcinaceae</taxon>
        <taxon>Desulfosarcina</taxon>
    </lineage>
</organism>
<dbReference type="AlphaFoldDB" id="A0A5K7Z3K8"/>
<reference evidence="7 8" key="1">
    <citation type="submission" date="2019-11" db="EMBL/GenBank/DDBJ databases">
        <title>Comparative genomics of hydrocarbon-degrading Desulfosarcina strains.</title>
        <authorList>
            <person name="Watanabe M."/>
            <person name="Kojima H."/>
            <person name="Fukui M."/>
        </authorList>
    </citation>
    <scope>NUCLEOTIDE SEQUENCE [LARGE SCALE GENOMIC DNA]</scope>
    <source>
        <strain evidence="7 8">PP31</strain>
    </source>
</reference>
<dbReference type="Gene3D" id="3.40.720.10">
    <property type="entry name" value="Alkaline Phosphatase, subunit A"/>
    <property type="match status" value="2"/>
</dbReference>
<gene>
    <name evidence="7" type="ORF">DSCW_15580</name>
</gene>
<evidence type="ECO:0000256" key="1">
    <source>
        <dbReference type="ARBA" id="ARBA00000370"/>
    </source>
</evidence>
<protein>
    <submittedName>
        <fullName evidence="7">Phosphoglycerate mutase</fullName>
    </submittedName>
</protein>
<dbReference type="GO" id="GO:0004619">
    <property type="term" value="F:phosphoglycerate mutase activity"/>
    <property type="evidence" value="ECO:0007669"/>
    <property type="project" value="UniProtKB-EC"/>
</dbReference>
<dbReference type="PANTHER" id="PTHR31209">
    <property type="entry name" value="COFACTOR-INDEPENDENT PHOSPHOGLYCERATE MUTASE"/>
    <property type="match status" value="1"/>
</dbReference>
<sequence>MAKKCILILLDGLGDRSYEELNDLTPLQAARTPALDRLAREGANGLYHAARLGQALPSENAHFSLFGYDLKAFPGRGALEALGAGIALTPETVAVLAHFVSVTESPEGMLLLIDGKPDASDNELQVLFQTVEHFETENTRIRLHPTHGFRGILTLDGSVAPFITDSDPIEKGRLLTAVLPWQAFADDRSSVNTANDLEAYLRWAYRALSRHPQNKIRRKKGRLPLNALVTQRAGQLKEISAFEQAYGLRGLSIASGLIYHGLASYLRMDVRKVTDSDDPGNDLAERLEMAMESLTDYDFIHVHTKMPDVAGHTKNPLFKKQVIEDLDKGIGRLVERLVNDPELLVVVTADHSTPSAGPLIHSGEAVPLIFCGPGVRRDAVRHYDEISAACGALGPVRGKELMYLIVNHLDRAKLHGLMDTPVDQPFWPGHAQPFCIAERKNKDGI</sequence>
<dbReference type="Pfam" id="PF10143">
    <property type="entry name" value="PhosphMutase"/>
    <property type="match status" value="1"/>
</dbReference>
<comment type="function">
    <text evidence="2">Catalyzes the interconversion of 2-phosphoglycerate and 3-phosphoglycerate.</text>
</comment>
<dbReference type="Pfam" id="PF01676">
    <property type="entry name" value="Metalloenzyme"/>
    <property type="match status" value="1"/>
</dbReference>
<dbReference type="OrthoDB" id="9804453at2"/>
<dbReference type="EMBL" id="AP021875">
    <property type="protein sequence ID" value="BBO74141.1"/>
    <property type="molecule type" value="Genomic_DNA"/>
</dbReference>
<feature type="domain" description="Metalloenzyme" evidence="6">
    <location>
        <begin position="3"/>
        <end position="407"/>
    </location>
</feature>
<comment type="similarity">
    <text evidence="4">Belongs to the BPG-independent phosphoglycerate mutase family. A-PGAM subfamily.</text>
</comment>
<dbReference type="PANTHER" id="PTHR31209:SF0">
    <property type="entry name" value="METALLOENZYME DOMAIN-CONTAINING PROTEIN"/>
    <property type="match status" value="1"/>
</dbReference>
<evidence type="ECO:0000259" key="6">
    <source>
        <dbReference type="Pfam" id="PF01676"/>
    </source>
</evidence>
<dbReference type="InterPro" id="IPR004456">
    <property type="entry name" value="Pglycerate_mutase_ApgM"/>
</dbReference>
<name>A0A5K7Z3K8_9BACT</name>
<dbReference type="CDD" id="cd16011">
    <property type="entry name" value="iPGM_like"/>
    <property type="match status" value="1"/>
</dbReference>
<evidence type="ECO:0000313" key="8">
    <source>
        <dbReference type="Proteomes" id="UP000427769"/>
    </source>
</evidence>
<evidence type="ECO:0000256" key="3">
    <source>
        <dbReference type="ARBA" id="ARBA00004921"/>
    </source>
</evidence>
<dbReference type="SUPFAM" id="SSF53649">
    <property type="entry name" value="Alkaline phosphatase-like"/>
    <property type="match status" value="1"/>
</dbReference>
<evidence type="ECO:0000313" key="7">
    <source>
        <dbReference type="EMBL" id="BBO74141.1"/>
    </source>
</evidence>
<keyword evidence="5" id="KW-0324">Glycolysis</keyword>
<dbReference type="GO" id="GO:0006096">
    <property type="term" value="P:glycolytic process"/>
    <property type="evidence" value="ECO:0007669"/>
    <property type="project" value="UniProtKB-KW"/>
</dbReference>
<dbReference type="KEGG" id="dwd:DSCW_15580"/>
<comment type="pathway">
    <text evidence="3">Carbohydrate degradation.</text>
</comment>
<dbReference type="RefSeq" id="WP_155303193.1">
    <property type="nucleotide sequence ID" value="NZ_AP021875.1"/>
</dbReference>
<dbReference type="PIRSF" id="PIRSF006392">
    <property type="entry name" value="IPGAM_arch"/>
    <property type="match status" value="1"/>
</dbReference>
<dbReference type="GO" id="GO:0046872">
    <property type="term" value="F:metal ion binding"/>
    <property type="evidence" value="ECO:0007669"/>
    <property type="project" value="InterPro"/>
</dbReference>
<accession>A0A5K7Z3K8</accession>
<proteinExistence type="inferred from homology"/>
<evidence type="ECO:0000256" key="2">
    <source>
        <dbReference type="ARBA" id="ARBA00002315"/>
    </source>
</evidence>
<dbReference type="Proteomes" id="UP000427769">
    <property type="component" value="Chromosome"/>
</dbReference>
<evidence type="ECO:0000256" key="5">
    <source>
        <dbReference type="ARBA" id="ARBA00023152"/>
    </source>
</evidence>
<comment type="catalytic activity">
    <reaction evidence="1">
        <text>(2R)-2-phosphoglycerate = (2R)-3-phosphoglycerate</text>
        <dbReference type="Rhea" id="RHEA:15901"/>
        <dbReference type="ChEBI" id="CHEBI:58272"/>
        <dbReference type="ChEBI" id="CHEBI:58289"/>
        <dbReference type="EC" id="5.4.2.12"/>
    </reaction>
</comment>
<keyword evidence="8" id="KW-1185">Reference proteome</keyword>
<dbReference type="InterPro" id="IPR006124">
    <property type="entry name" value="Metalloenzyme"/>
</dbReference>